<evidence type="ECO:0000256" key="2">
    <source>
        <dbReference type="ARBA" id="ARBA00022977"/>
    </source>
</evidence>
<reference evidence="4 5" key="2">
    <citation type="journal article" date="2016" name="Genome Announc.">
        <title>Complete Genome Sequence of a Strain of Azospirillum thiophilum Isolated from a Sulfide Spring.</title>
        <authorList>
            <person name="Fomenkov A."/>
            <person name="Vincze T."/>
            <person name="Grabovich M."/>
            <person name="Anton B.P."/>
            <person name="Dubinina G."/>
            <person name="Orlova M."/>
            <person name="Belousova E."/>
            <person name="Roberts R.J."/>
        </authorList>
    </citation>
    <scope>NUCLEOTIDE SEQUENCE [LARGE SCALE GENOMIC DNA]</scope>
    <source>
        <strain evidence="4 5">BV-S</strain>
    </source>
</reference>
<dbReference type="Proteomes" id="UP000069935">
    <property type="component" value="Chromosome 3"/>
</dbReference>
<dbReference type="CDD" id="cd00564">
    <property type="entry name" value="TMP_TenI"/>
    <property type="match status" value="1"/>
</dbReference>
<evidence type="ECO:0000256" key="1">
    <source>
        <dbReference type="ARBA" id="ARBA00004948"/>
    </source>
</evidence>
<dbReference type="InterPro" id="IPR022998">
    <property type="entry name" value="ThiamineP_synth_TenI"/>
</dbReference>
<dbReference type="SUPFAM" id="SSF51391">
    <property type="entry name" value="Thiamin phosphate synthase"/>
    <property type="match status" value="1"/>
</dbReference>
<dbReference type="InterPro" id="IPR013785">
    <property type="entry name" value="Aldolase_TIM"/>
</dbReference>
<dbReference type="Gene3D" id="3.20.20.70">
    <property type="entry name" value="Aldolase class I"/>
    <property type="match status" value="1"/>
</dbReference>
<organism evidence="4 5">
    <name type="scientific">Azospirillum thiophilum</name>
    <dbReference type="NCBI Taxonomy" id="528244"/>
    <lineage>
        <taxon>Bacteria</taxon>
        <taxon>Pseudomonadati</taxon>
        <taxon>Pseudomonadota</taxon>
        <taxon>Alphaproteobacteria</taxon>
        <taxon>Rhodospirillales</taxon>
        <taxon>Azospirillaceae</taxon>
        <taxon>Azospirillum</taxon>
    </lineage>
</organism>
<keyword evidence="5" id="KW-1185">Reference proteome</keyword>
<feature type="domain" description="Thiamine phosphate synthase/TenI" evidence="3">
    <location>
        <begin position="8"/>
        <end position="186"/>
    </location>
</feature>
<keyword evidence="2" id="KW-0784">Thiamine biosynthesis</keyword>
<gene>
    <name evidence="4" type="ORF">AL072_20900</name>
</gene>
<name>A0AAC8W228_9PROT</name>
<evidence type="ECO:0000259" key="3">
    <source>
        <dbReference type="Pfam" id="PF02581"/>
    </source>
</evidence>
<dbReference type="EMBL" id="CP012403">
    <property type="protein sequence ID" value="ALG73476.1"/>
    <property type="molecule type" value="Genomic_DNA"/>
</dbReference>
<dbReference type="PANTHER" id="PTHR20857">
    <property type="entry name" value="THIAMINE-PHOSPHATE PYROPHOSPHORYLASE"/>
    <property type="match status" value="1"/>
</dbReference>
<dbReference type="AlphaFoldDB" id="A0AAC8W228"/>
<comment type="pathway">
    <text evidence="1">Cofactor biosynthesis; thiamine diphosphate biosynthesis.</text>
</comment>
<accession>A0AAC8W228</accession>
<dbReference type="RefSeq" id="WP_045584153.1">
    <property type="nucleotide sequence ID" value="NZ_CP012403.1"/>
</dbReference>
<dbReference type="KEGG" id="ati:AL072_20900"/>
<proteinExistence type="predicted"/>
<dbReference type="InterPro" id="IPR036206">
    <property type="entry name" value="ThiamineP_synth_sf"/>
</dbReference>
<dbReference type="PANTHER" id="PTHR20857:SF15">
    <property type="entry name" value="THIAMINE-PHOSPHATE SYNTHASE"/>
    <property type="match status" value="1"/>
</dbReference>
<evidence type="ECO:0000313" key="5">
    <source>
        <dbReference type="Proteomes" id="UP000069935"/>
    </source>
</evidence>
<dbReference type="Pfam" id="PF02581">
    <property type="entry name" value="TMP-TENI"/>
    <property type="match status" value="1"/>
</dbReference>
<reference evidence="5" key="1">
    <citation type="submission" date="2015-12" db="EMBL/GenBank/DDBJ databases">
        <title>Complete Genome Sequence of Azospirillum thiophilum BV-S.</title>
        <authorList>
            <person name="Fomenkov A."/>
            <person name="Vincze T."/>
            <person name="Grabovich M."/>
            <person name="Dubinina G."/>
            <person name="Orlova M."/>
            <person name="Belousova E."/>
            <person name="Roberts R.J."/>
        </authorList>
    </citation>
    <scope>NUCLEOTIDE SEQUENCE [LARGE SCALE GENOMIC DNA]</scope>
    <source>
        <strain evidence="5">BV-S</strain>
    </source>
</reference>
<evidence type="ECO:0000313" key="4">
    <source>
        <dbReference type="EMBL" id="ALG73476.1"/>
    </source>
</evidence>
<dbReference type="GO" id="GO:0005737">
    <property type="term" value="C:cytoplasm"/>
    <property type="evidence" value="ECO:0007669"/>
    <property type="project" value="TreeGrafter"/>
</dbReference>
<dbReference type="GO" id="GO:0004789">
    <property type="term" value="F:thiamine-phosphate diphosphorylase activity"/>
    <property type="evidence" value="ECO:0007669"/>
    <property type="project" value="TreeGrafter"/>
</dbReference>
<sequence>MILATPPLLAVTDRHAAVLPLPELAERLFASGLRWLSLRDKDLPDADRLALARALVLRARPWGARVTLHGDPALAREAGVDGVHLGADGDPAAARALLGPRALVGQSLHDSGRGEALERARGQVDYVTLSPVFPSASKPGYGPCLGGAGLRRWTDRGVPVLGLGGIDRPEAIAACRSAGAAGVAVMGLAMRGPQALAPLLAALAADRTEGAGAAPRGVGPQG</sequence>
<dbReference type="GO" id="GO:0009228">
    <property type="term" value="P:thiamine biosynthetic process"/>
    <property type="evidence" value="ECO:0007669"/>
    <property type="project" value="UniProtKB-KW"/>
</dbReference>
<protein>
    <submittedName>
        <fullName evidence="4">Thiamine-phosphate pyrophosphorylase</fullName>
    </submittedName>
</protein>